<dbReference type="Gene3D" id="3.20.20.150">
    <property type="entry name" value="Divalent-metal-dependent TIM barrel enzymes"/>
    <property type="match status" value="1"/>
</dbReference>
<keyword evidence="2" id="KW-1185">Reference proteome</keyword>
<reference evidence="1" key="1">
    <citation type="journal article" date="2022" name="Arch. Microbiol.">
        <title>Pseudodesulfovibrio sediminis sp. nov., a mesophilic and neutrophilic sulfate-reducing bacterium isolated from sediment of a brackish lake.</title>
        <authorList>
            <person name="Takahashi A."/>
            <person name="Kojima H."/>
            <person name="Watanabe M."/>
            <person name="Fukui M."/>
        </authorList>
    </citation>
    <scope>NUCLEOTIDE SEQUENCE</scope>
    <source>
        <strain evidence="1">SF6</strain>
    </source>
</reference>
<dbReference type="Proteomes" id="UP001053296">
    <property type="component" value="Chromosome"/>
</dbReference>
<accession>A0ABM7P847</accession>
<organism evidence="1 2">
    <name type="scientific">Pseudodesulfovibrio sediminis</name>
    <dbReference type="NCBI Taxonomy" id="2810563"/>
    <lineage>
        <taxon>Bacteria</taxon>
        <taxon>Pseudomonadati</taxon>
        <taxon>Thermodesulfobacteriota</taxon>
        <taxon>Desulfovibrionia</taxon>
        <taxon>Desulfovibrionales</taxon>
        <taxon>Desulfovibrionaceae</taxon>
    </lineage>
</organism>
<evidence type="ECO:0008006" key="3">
    <source>
        <dbReference type="Google" id="ProtNLM"/>
    </source>
</evidence>
<name>A0ABM7P847_9BACT</name>
<dbReference type="EMBL" id="AP024485">
    <property type="protein sequence ID" value="BCS89201.1"/>
    <property type="molecule type" value="Genomic_DNA"/>
</dbReference>
<proteinExistence type="predicted"/>
<protein>
    <recommendedName>
        <fullName evidence="3">Xylose isomerase-like TIM barrel domain-containing protein</fullName>
    </recommendedName>
</protein>
<sequence length="268" mass="29902">MSAITLALQGIVAPELRDYGVRIPYAAKTFGHLVDGLEIGMHAHMAPNIAQRILRPDVKKTLREFSRNSLHFAAHPDHPVDSEVLSSIIGLSSSLYEEGLIHTVSFHLDMQPFLDTIRQSLPLELRVLFENLDGRSTAFNTLEAMVQAVRDFPGWGVLLDVAHVLEMQEHTGQSVQDFFSALGDSIRQIHFSMPGHLYEKDDLWPGFEAMHSFAFLGGEAAFGAYQSVDLLSIEHITLEGVIPPNHEDYVAREIEYLKSLRPSSKSLS</sequence>
<evidence type="ECO:0000313" key="2">
    <source>
        <dbReference type="Proteomes" id="UP001053296"/>
    </source>
</evidence>
<dbReference type="RefSeq" id="WP_229591185.1">
    <property type="nucleotide sequence ID" value="NZ_AP024485.1"/>
</dbReference>
<dbReference type="SUPFAM" id="SSF51658">
    <property type="entry name" value="Xylose isomerase-like"/>
    <property type="match status" value="1"/>
</dbReference>
<evidence type="ECO:0000313" key="1">
    <source>
        <dbReference type="EMBL" id="BCS89201.1"/>
    </source>
</evidence>
<gene>
    <name evidence="1" type="ORF">PSDVSF_24430</name>
</gene>
<dbReference type="InterPro" id="IPR036237">
    <property type="entry name" value="Xyl_isomerase-like_sf"/>
</dbReference>